<protein>
    <recommendedName>
        <fullName evidence="3">histidine kinase</fullName>
        <ecNumber evidence="3">2.7.13.3</ecNumber>
    </recommendedName>
</protein>
<evidence type="ECO:0000256" key="9">
    <source>
        <dbReference type="SAM" id="Phobius"/>
    </source>
</evidence>
<name>A8MEL0_ALKOO</name>
<evidence type="ECO:0000313" key="12">
    <source>
        <dbReference type="EMBL" id="ABW18339.1"/>
    </source>
</evidence>
<evidence type="ECO:0000259" key="11">
    <source>
        <dbReference type="PROSITE" id="PS50885"/>
    </source>
</evidence>
<comment type="catalytic activity">
    <reaction evidence="1">
        <text>ATP + protein L-histidine = ADP + protein N-phospho-L-histidine.</text>
        <dbReference type="EC" id="2.7.13.3"/>
    </reaction>
</comment>
<dbReference type="HOGENOM" id="CLU_000445_89_3_9"/>
<feature type="transmembrane region" description="Helical" evidence="9">
    <location>
        <begin position="86"/>
        <end position="108"/>
    </location>
</feature>
<organism evidence="12 13">
    <name type="scientific">Alkaliphilus oremlandii (strain OhILAs)</name>
    <name type="common">Clostridium oremlandii (strain OhILAs)</name>
    <dbReference type="NCBI Taxonomy" id="350688"/>
    <lineage>
        <taxon>Bacteria</taxon>
        <taxon>Bacillati</taxon>
        <taxon>Bacillota</taxon>
        <taxon>Clostridia</taxon>
        <taxon>Peptostreptococcales</taxon>
        <taxon>Natronincolaceae</taxon>
        <taxon>Alkaliphilus</taxon>
    </lineage>
</organism>
<keyword evidence="5" id="KW-0808">Transferase</keyword>
<dbReference type="Pfam" id="PF02518">
    <property type="entry name" value="HATPase_c"/>
    <property type="match status" value="1"/>
</dbReference>
<dbReference type="Gene3D" id="6.10.340.10">
    <property type="match status" value="1"/>
</dbReference>
<dbReference type="InterPro" id="IPR003661">
    <property type="entry name" value="HisK_dim/P_dom"/>
</dbReference>
<dbReference type="RefSeq" id="WP_012158651.1">
    <property type="nucleotide sequence ID" value="NC_009922.1"/>
</dbReference>
<dbReference type="SUPFAM" id="SSF47384">
    <property type="entry name" value="Homodimeric domain of signal transducing histidine kinase"/>
    <property type="match status" value="1"/>
</dbReference>
<dbReference type="AlphaFoldDB" id="A8MEL0"/>
<dbReference type="InterPro" id="IPR050351">
    <property type="entry name" value="BphY/WalK/GraS-like"/>
</dbReference>
<dbReference type="GO" id="GO:0000155">
    <property type="term" value="F:phosphorelay sensor kinase activity"/>
    <property type="evidence" value="ECO:0007669"/>
    <property type="project" value="InterPro"/>
</dbReference>
<keyword evidence="6 12" id="KW-0418">Kinase</keyword>
<keyword evidence="8 9" id="KW-0472">Membrane</keyword>
<reference evidence="13" key="1">
    <citation type="submission" date="2007-10" db="EMBL/GenBank/DDBJ databases">
        <title>Complete genome of Alkaliphilus oremlandii OhILAs.</title>
        <authorList>
            <person name="Copeland A."/>
            <person name="Lucas S."/>
            <person name="Lapidus A."/>
            <person name="Barry K."/>
            <person name="Detter J.C."/>
            <person name="Glavina del Rio T."/>
            <person name="Hammon N."/>
            <person name="Israni S."/>
            <person name="Dalin E."/>
            <person name="Tice H."/>
            <person name="Pitluck S."/>
            <person name="Chain P."/>
            <person name="Malfatti S."/>
            <person name="Shin M."/>
            <person name="Vergez L."/>
            <person name="Schmutz J."/>
            <person name="Larimer F."/>
            <person name="Land M."/>
            <person name="Hauser L."/>
            <person name="Kyrpides N."/>
            <person name="Mikhailova N."/>
            <person name="Stolz J.F."/>
            <person name="Dawson A."/>
            <person name="Fisher E."/>
            <person name="Crable B."/>
            <person name="Perera E."/>
            <person name="Lisak J."/>
            <person name="Ranganathan M."/>
            <person name="Basu P."/>
            <person name="Richardson P."/>
        </authorList>
    </citation>
    <scope>NUCLEOTIDE SEQUENCE [LARGE SCALE GENOMIC DNA]</scope>
    <source>
        <strain evidence="13">OhILAs</strain>
    </source>
</reference>
<dbReference type="FunFam" id="3.30.565.10:FF:000006">
    <property type="entry name" value="Sensor histidine kinase WalK"/>
    <property type="match status" value="1"/>
</dbReference>
<dbReference type="FunFam" id="1.10.287.130:FF:000001">
    <property type="entry name" value="Two-component sensor histidine kinase"/>
    <property type="match status" value="1"/>
</dbReference>
<sequence>MKEGISLRGRLTFITSILLVLLCIAFTVSGMYNLNVNVVDPLQLIIRIDMDQVARQTEQGVPEFMLDNLNEIIIEETIGPYSRFSFLFMVVAIVIGTSIMYFLSGLVLKPAQKLATDIACINKDTLSRRITNFKAGDELNSIANSFNGMLDRLQLAFDREQRFSAAAAHELKTPLTVIKTNLDVFDLDETHSKEDVEDILGVVKKQTDRMVMLVNDLMILSTNHACNRNDKVSIDKLLAEIREEMLPDMINKSIKFRMDTVPCNITANAVMIKHAISNLLNNAIKYNVDGGQISVSAYTEENRCIICIVDTGIGIEEDKTKYIFEPFYRVDKSRSRTVGGAGLGLAITKEIIMQHKGTIVHGKNEPQGSKFTVTLPLA</sequence>
<dbReference type="SUPFAM" id="SSF55874">
    <property type="entry name" value="ATPase domain of HSP90 chaperone/DNA topoisomerase II/histidine kinase"/>
    <property type="match status" value="1"/>
</dbReference>
<evidence type="ECO:0000256" key="4">
    <source>
        <dbReference type="ARBA" id="ARBA00022553"/>
    </source>
</evidence>
<evidence type="ECO:0000256" key="3">
    <source>
        <dbReference type="ARBA" id="ARBA00012438"/>
    </source>
</evidence>
<keyword evidence="9" id="KW-0812">Transmembrane</keyword>
<dbReference type="GO" id="GO:0005886">
    <property type="term" value="C:plasma membrane"/>
    <property type="evidence" value="ECO:0007669"/>
    <property type="project" value="TreeGrafter"/>
</dbReference>
<dbReference type="InterPro" id="IPR003660">
    <property type="entry name" value="HAMP_dom"/>
</dbReference>
<evidence type="ECO:0000256" key="8">
    <source>
        <dbReference type="ARBA" id="ARBA00023136"/>
    </source>
</evidence>
<dbReference type="Pfam" id="PF00512">
    <property type="entry name" value="HisKA"/>
    <property type="match status" value="1"/>
</dbReference>
<dbReference type="Gene3D" id="3.30.565.10">
    <property type="entry name" value="Histidine kinase-like ATPase, C-terminal domain"/>
    <property type="match status" value="1"/>
</dbReference>
<evidence type="ECO:0000256" key="5">
    <source>
        <dbReference type="ARBA" id="ARBA00022679"/>
    </source>
</evidence>
<proteinExistence type="predicted"/>
<dbReference type="PANTHER" id="PTHR45453:SF1">
    <property type="entry name" value="PHOSPHATE REGULON SENSOR PROTEIN PHOR"/>
    <property type="match status" value="1"/>
</dbReference>
<keyword evidence="13" id="KW-1185">Reference proteome</keyword>
<dbReference type="InterPro" id="IPR003594">
    <property type="entry name" value="HATPase_dom"/>
</dbReference>
<evidence type="ECO:0000313" key="13">
    <source>
        <dbReference type="Proteomes" id="UP000000269"/>
    </source>
</evidence>
<dbReference type="Gene3D" id="1.10.287.130">
    <property type="match status" value="1"/>
</dbReference>
<dbReference type="SMART" id="SM00388">
    <property type="entry name" value="HisKA"/>
    <property type="match status" value="1"/>
</dbReference>
<dbReference type="CDD" id="cd00082">
    <property type="entry name" value="HisKA"/>
    <property type="match status" value="1"/>
</dbReference>
<keyword evidence="9" id="KW-1133">Transmembrane helix</keyword>
<dbReference type="PROSITE" id="PS50109">
    <property type="entry name" value="HIS_KIN"/>
    <property type="match status" value="1"/>
</dbReference>
<dbReference type="InterPro" id="IPR036097">
    <property type="entry name" value="HisK_dim/P_sf"/>
</dbReference>
<dbReference type="InterPro" id="IPR004358">
    <property type="entry name" value="Sig_transdc_His_kin-like_C"/>
</dbReference>
<dbReference type="GO" id="GO:0016036">
    <property type="term" value="P:cellular response to phosphate starvation"/>
    <property type="evidence" value="ECO:0007669"/>
    <property type="project" value="TreeGrafter"/>
</dbReference>
<evidence type="ECO:0000256" key="2">
    <source>
        <dbReference type="ARBA" id="ARBA00004370"/>
    </source>
</evidence>
<evidence type="ECO:0000256" key="7">
    <source>
        <dbReference type="ARBA" id="ARBA00023012"/>
    </source>
</evidence>
<dbReference type="OrthoDB" id="9786919at2"/>
<dbReference type="EMBL" id="CP000853">
    <property type="protein sequence ID" value="ABW18339.1"/>
    <property type="molecule type" value="Genomic_DNA"/>
</dbReference>
<dbReference type="EC" id="2.7.13.3" evidence="3"/>
<dbReference type="Proteomes" id="UP000000269">
    <property type="component" value="Chromosome"/>
</dbReference>
<dbReference type="STRING" id="350688.Clos_0788"/>
<feature type="transmembrane region" description="Helical" evidence="9">
    <location>
        <begin position="12"/>
        <end position="32"/>
    </location>
</feature>
<dbReference type="InterPro" id="IPR036890">
    <property type="entry name" value="HATPase_C_sf"/>
</dbReference>
<evidence type="ECO:0000259" key="10">
    <source>
        <dbReference type="PROSITE" id="PS50109"/>
    </source>
</evidence>
<dbReference type="PANTHER" id="PTHR45453">
    <property type="entry name" value="PHOSPHATE REGULON SENSOR PROTEIN PHOR"/>
    <property type="match status" value="1"/>
</dbReference>
<keyword evidence="7" id="KW-0902">Two-component regulatory system</keyword>
<dbReference type="PRINTS" id="PR00344">
    <property type="entry name" value="BCTRLSENSOR"/>
</dbReference>
<dbReference type="GO" id="GO:0004721">
    <property type="term" value="F:phosphoprotein phosphatase activity"/>
    <property type="evidence" value="ECO:0007669"/>
    <property type="project" value="TreeGrafter"/>
</dbReference>
<accession>A8MEL0</accession>
<dbReference type="SMART" id="SM00387">
    <property type="entry name" value="HATPase_c"/>
    <property type="match status" value="1"/>
</dbReference>
<evidence type="ECO:0000256" key="1">
    <source>
        <dbReference type="ARBA" id="ARBA00000085"/>
    </source>
</evidence>
<dbReference type="KEGG" id="aoe:Clos_0788"/>
<feature type="domain" description="Histidine kinase" evidence="10">
    <location>
        <begin position="166"/>
        <end position="378"/>
    </location>
</feature>
<gene>
    <name evidence="12" type="ordered locus">Clos_0788</name>
</gene>
<evidence type="ECO:0000256" key="6">
    <source>
        <dbReference type="ARBA" id="ARBA00022777"/>
    </source>
</evidence>
<dbReference type="PROSITE" id="PS50885">
    <property type="entry name" value="HAMP"/>
    <property type="match status" value="1"/>
</dbReference>
<dbReference type="eggNOG" id="COG2205">
    <property type="taxonomic scope" value="Bacteria"/>
</dbReference>
<keyword evidence="4" id="KW-0597">Phosphoprotein</keyword>
<comment type="subcellular location">
    <subcellularLocation>
        <location evidence="2">Membrane</location>
    </subcellularLocation>
</comment>
<dbReference type="CDD" id="cd00075">
    <property type="entry name" value="HATPase"/>
    <property type="match status" value="1"/>
</dbReference>
<feature type="domain" description="HAMP" evidence="11">
    <location>
        <begin position="105"/>
        <end position="158"/>
    </location>
</feature>
<dbReference type="InterPro" id="IPR005467">
    <property type="entry name" value="His_kinase_dom"/>
</dbReference>